<name>A0ABY8MGS5_9SPIO</name>
<proteinExistence type="predicted"/>
<evidence type="ECO:0000259" key="6">
    <source>
        <dbReference type="PROSITE" id="PS51379"/>
    </source>
</evidence>
<dbReference type="EMBL" id="CP123443">
    <property type="protein sequence ID" value="WGK69222.1"/>
    <property type="molecule type" value="Genomic_DNA"/>
</dbReference>
<dbReference type="Pfam" id="PF07992">
    <property type="entry name" value="Pyr_redox_2"/>
    <property type="match status" value="1"/>
</dbReference>
<gene>
    <name evidence="7" type="ORF">P0082_12205</name>
</gene>
<evidence type="ECO:0000256" key="2">
    <source>
        <dbReference type="ARBA" id="ARBA00023002"/>
    </source>
</evidence>
<dbReference type="PROSITE" id="PS51379">
    <property type="entry name" value="4FE4S_FER_2"/>
    <property type="match status" value="1"/>
</dbReference>
<evidence type="ECO:0000256" key="4">
    <source>
        <dbReference type="ARBA" id="ARBA00029440"/>
    </source>
</evidence>
<keyword evidence="8" id="KW-1185">Reference proteome</keyword>
<dbReference type="PANTHER" id="PTHR43100:SF3">
    <property type="entry name" value="FAD_NAD(P)-BINDING DOMAIN-CONTAINING PROTEIN"/>
    <property type="match status" value="1"/>
</dbReference>
<sequence length="487" mass="54370">MKDHFGFLEHGREGFRYRKVAQRILDFDEVAQMNEPEVISIQAQRCMNCGIPYCHSVGCPLKNLIPEWNDLVASGNWREAYERLEMTSNLSEFTGRICPAPCEDACTLAINSSAVSIRQIELAIIERAWQEGWVAESFDDIVESGKKVVVVGSGPAGLAAAQDLRRFGHKVSVLEKQDAIGGLLRYGIPDYKLPKVVIERRIGLMRQAGIEFRTNVRVGTDVGLEQLRRDYDAVILACGAEHPSDYAAEGRELSGIYWAMEYLIQVNKRRNKQPVQGELDNTISLAGKNVLILGAGDTSSDCIGSARREGAARIIQVSRQPEPPRREQSSNPAWPLTPSRHDFLEVSSAQEEYCERIWLHIPTKFHDDNGDGQIDRVTFTKVLWHKDPNNSNARPRMELLSDETFCEKIDAVLIAIGFEHTESGPLTEQMEAAGMDFDRYKNPGESQVATPDVFPVGDMVHGASLVVTVVAQGREVAARVEEYLETK</sequence>
<evidence type="ECO:0000313" key="8">
    <source>
        <dbReference type="Proteomes" id="UP001228690"/>
    </source>
</evidence>
<evidence type="ECO:0000256" key="5">
    <source>
        <dbReference type="SAM" id="MobiDB-lite"/>
    </source>
</evidence>
<dbReference type="InterPro" id="IPR036188">
    <property type="entry name" value="FAD/NAD-bd_sf"/>
</dbReference>
<dbReference type="RefSeq" id="WP_326927410.1">
    <property type="nucleotide sequence ID" value="NZ_CP123443.1"/>
</dbReference>
<accession>A0ABY8MGS5</accession>
<evidence type="ECO:0000256" key="1">
    <source>
        <dbReference type="ARBA" id="ARBA00022605"/>
    </source>
</evidence>
<keyword evidence="2" id="KW-0560">Oxidoreductase</keyword>
<dbReference type="SUPFAM" id="SSF51971">
    <property type="entry name" value="Nucleotide-binding domain"/>
    <property type="match status" value="1"/>
</dbReference>
<evidence type="ECO:0000313" key="7">
    <source>
        <dbReference type="EMBL" id="WGK69222.1"/>
    </source>
</evidence>
<dbReference type="Gene3D" id="3.50.50.60">
    <property type="entry name" value="FAD/NAD(P)-binding domain"/>
    <property type="match status" value="2"/>
</dbReference>
<dbReference type="PANTHER" id="PTHR43100">
    <property type="entry name" value="GLUTAMATE SYNTHASE [NADPH] SMALL CHAIN"/>
    <property type="match status" value="1"/>
</dbReference>
<feature type="domain" description="4Fe-4S ferredoxin-type" evidence="6">
    <location>
        <begin position="37"/>
        <end position="69"/>
    </location>
</feature>
<keyword evidence="3" id="KW-0314">Glutamate biosynthesis</keyword>
<reference evidence="7 8" key="1">
    <citation type="submission" date="2023-04" db="EMBL/GenBank/DDBJ databases">
        <title>Spirochaete genome identified in red abalone sample constitutes a novel genus.</title>
        <authorList>
            <person name="Sharma S.P."/>
            <person name="Purcell C.M."/>
            <person name="Hyde J.R."/>
            <person name="Severin A.J."/>
        </authorList>
    </citation>
    <scope>NUCLEOTIDE SEQUENCE [LARGE SCALE GENOMIC DNA]</scope>
    <source>
        <strain evidence="7 8">SP-2023</strain>
    </source>
</reference>
<dbReference type="Pfam" id="PF14691">
    <property type="entry name" value="Fer4_20"/>
    <property type="match status" value="1"/>
</dbReference>
<comment type="pathway">
    <text evidence="4">Amino-acid biosynthesis.</text>
</comment>
<protein>
    <submittedName>
        <fullName evidence="7">Glutamate synthase subunit beta</fullName>
    </submittedName>
</protein>
<feature type="region of interest" description="Disordered" evidence="5">
    <location>
        <begin position="318"/>
        <end position="338"/>
    </location>
</feature>
<dbReference type="Proteomes" id="UP001228690">
    <property type="component" value="Chromosome"/>
</dbReference>
<dbReference type="InterPro" id="IPR023753">
    <property type="entry name" value="FAD/NAD-binding_dom"/>
</dbReference>
<dbReference type="NCBIfam" id="TIGR01317">
    <property type="entry name" value="GOGAT_sm_gam"/>
    <property type="match status" value="1"/>
</dbReference>
<organism evidence="7 8">
    <name type="scientific">Candidatus Haliotispira prima</name>
    <dbReference type="NCBI Taxonomy" id="3034016"/>
    <lineage>
        <taxon>Bacteria</taxon>
        <taxon>Pseudomonadati</taxon>
        <taxon>Spirochaetota</taxon>
        <taxon>Spirochaetia</taxon>
        <taxon>Spirochaetales</taxon>
        <taxon>Spirochaetaceae</taxon>
        <taxon>Candidatus Haliotispira</taxon>
    </lineage>
</organism>
<dbReference type="InterPro" id="IPR017896">
    <property type="entry name" value="4Fe4S_Fe-S-bd"/>
</dbReference>
<dbReference type="Gene3D" id="1.10.1060.10">
    <property type="entry name" value="Alpha-helical ferredoxin"/>
    <property type="match status" value="1"/>
</dbReference>
<dbReference type="InterPro" id="IPR028261">
    <property type="entry name" value="DPD_II"/>
</dbReference>
<dbReference type="SUPFAM" id="SSF46548">
    <property type="entry name" value="alpha-helical ferredoxin"/>
    <property type="match status" value="1"/>
</dbReference>
<keyword evidence="1" id="KW-0028">Amino-acid biosynthesis</keyword>
<dbReference type="InterPro" id="IPR009051">
    <property type="entry name" value="Helical_ferredxn"/>
</dbReference>
<dbReference type="InterPro" id="IPR006005">
    <property type="entry name" value="Glut_synth_ssu1"/>
</dbReference>
<evidence type="ECO:0000256" key="3">
    <source>
        <dbReference type="ARBA" id="ARBA00023164"/>
    </source>
</evidence>
<dbReference type="PRINTS" id="PR00419">
    <property type="entry name" value="ADXRDTASE"/>
</dbReference>
<dbReference type="InterPro" id="IPR051394">
    <property type="entry name" value="Glutamate_Synthase"/>
</dbReference>